<comment type="caution">
    <text evidence="2">The sequence shown here is derived from an EMBL/GenBank/DDBJ whole genome shotgun (WGS) entry which is preliminary data.</text>
</comment>
<dbReference type="RefSeq" id="WP_221189607.1">
    <property type="nucleotide sequence ID" value="NZ_JACHXY010000006.1"/>
</dbReference>
<gene>
    <name evidence="2" type="ORF">FHS07_003255</name>
</gene>
<organism evidence="2 3">
    <name type="scientific">Microbacterium proteolyticum</name>
    <dbReference type="NCBI Taxonomy" id="1572644"/>
    <lineage>
        <taxon>Bacteria</taxon>
        <taxon>Bacillati</taxon>
        <taxon>Actinomycetota</taxon>
        <taxon>Actinomycetes</taxon>
        <taxon>Micrococcales</taxon>
        <taxon>Microbacteriaceae</taxon>
        <taxon>Microbacterium</taxon>
    </lineage>
</organism>
<dbReference type="Proteomes" id="UP000543579">
    <property type="component" value="Unassembled WGS sequence"/>
</dbReference>
<protein>
    <submittedName>
        <fullName evidence="2">Uncharacterized protein</fullName>
    </submittedName>
</protein>
<name>A0A7W5GH63_9MICO</name>
<dbReference type="AlphaFoldDB" id="A0A7W5GH63"/>
<reference evidence="2 3" key="1">
    <citation type="submission" date="2020-08" db="EMBL/GenBank/DDBJ databases">
        <title>Genomic Encyclopedia of Type Strains, Phase III (KMG-III): the genomes of soil and plant-associated and newly described type strains.</title>
        <authorList>
            <person name="Whitman W."/>
        </authorList>
    </citation>
    <scope>NUCLEOTIDE SEQUENCE [LARGE SCALE GENOMIC DNA]</scope>
    <source>
        <strain evidence="2 3">CECT 8356</strain>
    </source>
</reference>
<dbReference type="EMBL" id="JACHXY010000006">
    <property type="protein sequence ID" value="MBB3159520.1"/>
    <property type="molecule type" value="Genomic_DNA"/>
</dbReference>
<evidence type="ECO:0000313" key="2">
    <source>
        <dbReference type="EMBL" id="MBB3159520.1"/>
    </source>
</evidence>
<evidence type="ECO:0000313" key="3">
    <source>
        <dbReference type="Proteomes" id="UP000543579"/>
    </source>
</evidence>
<feature type="region of interest" description="Disordered" evidence="1">
    <location>
        <begin position="559"/>
        <end position="591"/>
    </location>
</feature>
<sequence>MSPRPRVRVAVVDAYGTIANEYRDRAIGAVAPERPWAVYLAGPDQRFRLLAFDLDAHGDPAAAARDADVLSGLLSDVGLSHVLCESGPTGGRHLWVGLAESVGAETVATLARLARHLCPTLDLSPLTNPVTGCVRPPGAPHRAGGHSTVLRGDLDALSAPTATAAQVRALVSLLAGLVDDTEPARTIDPHAPLPLDAHGRLHLVGPRRQLPAVSAAALHETPTDASATLWRVLIGAAAARWRHADVTALVDTEPGLEHVRSRVTTRGRVNRPRGEQRRVLARQWDKAVRYVAASDRQIGDDPTFDRRADAIAAHVRDVQQRADAAAGRWARGGGPADRRILDVLCALALHALSGSLEADTRRLALLAGVGRETARTALLRLSEDGWIAQTAAADGPRAAHWTIDPQSALHSNLDHARSQANPRPPGAGAAERTAILATLRARTTDAAHDLFTATRPALGHLAGNLYARIDTTARPLDELSPLIGADPLRTRRLLDRLTYAGIVERARDGWHRVDALPLDVAAERAGVAGRLDARATRYRVEREAWAWWKAEEAWMHAPRRPDAKRRPSRGQLSLVPDDGTHAYGPHPRRPDGRLDYAAARRIIVEEREGTAVRPYDRNADGDLRSRTVVDAADAEAVDAEWIDPGYCAHGMTIGVRCRYCDGPATKPNDTPRRRVA</sequence>
<evidence type="ECO:0000256" key="1">
    <source>
        <dbReference type="SAM" id="MobiDB-lite"/>
    </source>
</evidence>
<accession>A0A7W5GH63</accession>
<proteinExistence type="predicted"/>